<accession>A0A315Y1K3</accession>
<dbReference type="Proteomes" id="UP000245720">
    <property type="component" value="Unassembled WGS sequence"/>
</dbReference>
<dbReference type="RefSeq" id="WP_109725761.1">
    <property type="nucleotide sequence ID" value="NZ_QGDI01000003.1"/>
</dbReference>
<gene>
    <name evidence="1" type="ORF">IE37_00905</name>
</gene>
<evidence type="ECO:0000313" key="1">
    <source>
        <dbReference type="EMBL" id="PWJ13974.1"/>
    </source>
</evidence>
<proteinExistence type="predicted"/>
<comment type="caution">
    <text evidence="1">The sequence shown here is derived from an EMBL/GenBank/DDBJ whole genome shotgun (WGS) entry which is preliminary data.</text>
</comment>
<name>A0A315Y1K3_RUMFL</name>
<protein>
    <submittedName>
        <fullName evidence="1">Uncharacterized protein</fullName>
    </submittedName>
</protein>
<dbReference type="AlphaFoldDB" id="A0A315Y1K3"/>
<organism evidence="1 2">
    <name type="scientific">Ruminococcus flavefaciens</name>
    <dbReference type="NCBI Taxonomy" id="1265"/>
    <lineage>
        <taxon>Bacteria</taxon>
        <taxon>Bacillati</taxon>
        <taxon>Bacillota</taxon>
        <taxon>Clostridia</taxon>
        <taxon>Eubacteriales</taxon>
        <taxon>Oscillospiraceae</taxon>
        <taxon>Ruminococcus</taxon>
    </lineage>
</organism>
<sequence length="193" mass="22165">MKKLTDAEKKEIIKNILGAADRKKQLGIEADLHCISKGDVKDILKADGVDLRIFCGGRHDKKRIEDELIKEQAQEPVDEPTATEQGETDEELAQQWADLAIPPYEENICEPKEKICEPEENHTLADVQDIPRKPYTNEIPKAVIAAVEDKITELQYMIEQNKEQEKSLLQHNEKFNARIDILNAWLKEVKNRK</sequence>
<evidence type="ECO:0000313" key="2">
    <source>
        <dbReference type="Proteomes" id="UP000245720"/>
    </source>
</evidence>
<dbReference type="EMBL" id="QGDI01000003">
    <property type="protein sequence ID" value="PWJ13974.1"/>
    <property type="molecule type" value="Genomic_DNA"/>
</dbReference>
<reference evidence="1 2" key="1">
    <citation type="submission" date="2018-05" db="EMBL/GenBank/DDBJ databases">
        <title>The Hungate 1000. A catalogue of reference genomes from the rumen microbiome.</title>
        <authorList>
            <person name="Kelly W."/>
        </authorList>
    </citation>
    <scope>NUCLEOTIDE SEQUENCE [LARGE SCALE GENOMIC DNA]</scope>
    <source>
        <strain evidence="1 2">SAb67</strain>
    </source>
</reference>